<dbReference type="HAMAP" id="MF_01197">
    <property type="entry name" value="SepF"/>
    <property type="match status" value="1"/>
</dbReference>
<evidence type="ECO:0000256" key="2">
    <source>
        <dbReference type="ARBA" id="ARBA00023210"/>
    </source>
</evidence>
<keyword evidence="3 5" id="KW-0131">Cell cycle</keyword>
<evidence type="ECO:0000256" key="5">
    <source>
        <dbReference type="HAMAP-Rule" id="MF_01197"/>
    </source>
</evidence>
<dbReference type="Gene3D" id="3.30.110.150">
    <property type="entry name" value="SepF-like protein"/>
    <property type="match status" value="1"/>
</dbReference>
<feature type="region of interest" description="Disordered" evidence="6">
    <location>
        <begin position="21"/>
        <end position="64"/>
    </location>
</feature>
<reference evidence="7 8" key="1">
    <citation type="submission" date="2023-08" db="EMBL/GenBank/DDBJ databases">
        <title>Genome sequence of Thermaerobacter compostii strain Ins1, a spore-forming filamentous bacterium isolated from a deep geothermal reservoir.</title>
        <authorList>
            <person name="Bregnard D."/>
            <person name="Gonzalez D."/>
            <person name="Junier P."/>
        </authorList>
    </citation>
    <scope>NUCLEOTIDE SEQUENCE [LARGE SCALE GENOMIC DNA]</scope>
    <source>
        <strain evidence="7 8">Ins1</strain>
    </source>
</reference>
<evidence type="ECO:0000256" key="1">
    <source>
        <dbReference type="ARBA" id="ARBA00022618"/>
    </source>
</evidence>
<comment type="subcellular location">
    <subcellularLocation>
        <location evidence="5">Cytoplasm</location>
    </subcellularLocation>
    <text evidence="5">Localizes to the division site, in a FtsZ-dependent manner.</text>
</comment>
<sequence>MGWMDRLLSLIGFEVEEEVVEAAAAEEPQDGTTTTRRRDGRPSRERPEGAAGRPGQLVPLASGPRSQRVVIARPRSFDEVQDIAEHLKNRRPLILNLEDTDKETAQRILNFLSGTIYALNGEMYRIANGVVFFAPQNVETVVDRPDFLSRD</sequence>
<evidence type="ECO:0000313" key="8">
    <source>
        <dbReference type="Proteomes" id="UP001304683"/>
    </source>
</evidence>
<dbReference type="Proteomes" id="UP001304683">
    <property type="component" value="Chromosome"/>
</dbReference>
<accession>A0ABZ0QS67</accession>
<dbReference type="InterPro" id="IPR007561">
    <property type="entry name" value="Cell_div_SepF/SepF-rel"/>
</dbReference>
<feature type="compositionally biased region" description="Low complexity" evidence="6">
    <location>
        <begin position="21"/>
        <end position="34"/>
    </location>
</feature>
<dbReference type="PANTHER" id="PTHR35798">
    <property type="entry name" value="CELL DIVISION PROTEIN SEPF"/>
    <property type="match status" value="1"/>
</dbReference>
<feature type="compositionally biased region" description="Basic and acidic residues" evidence="6">
    <location>
        <begin position="36"/>
        <end position="48"/>
    </location>
</feature>
<organism evidence="7 8">
    <name type="scientific">Thermaerobacter composti</name>
    <dbReference type="NCBI Taxonomy" id="554949"/>
    <lineage>
        <taxon>Bacteria</taxon>
        <taxon>Bacillati</taxon>
        <taxon>Bacillota</taxon>
        <taxon>Clostridia</taxon>
        <taxon>Eubacteriales</taxon>
        <taxon>Clostridiales Family XVII. Incertae Sedis</taxon>
        <taxon>Thermaerobacter</taxon>
    </lineage>
</organism>
<evidence type="ECO:0000256" key="4">
    <source>
        <dbReference type="ARBA" id="ARBA00044936"/>
    </source>
</evidence>
<protein>
    <recommendedName>
        <fullName evidence="5">Cell division protein SepF</fullName>
    </recommendedName>
</protein>
<evidence type="ECO:0000313" key="7">
    <source>
        <dbReference type="EMBL" id="WPD19883.1"/>
    </source>
</evidence>
<keyword evidence="8" id="KW-1185">Reference proteome</keyword>
<dbReference type="InterPro" id="IPR038594">
    <property type="entry name" value="SepF-like_sf"/>
</dbReference>
<keyword evidence="2 5" id="KW-0717">Septation</keyword>
<proteinExistence type="inferred from homology"/>
<comment type="similarity">
    <text evidence="5">Belongs to the SepF family.</text>
</comment>
<dbReference type="EMBL" id="CP132508">
    <property type="protein sequence ID" value="WPD19883.1"/>
    <property type="molecule type" value="Genomic_DNA"/>
</dbReference>
<evidence type="ECO:0000256" key="3">
    <source>
        <dbReference type="ARBA" id="ARBA00023306"/>
    </source>
</evidence>
<comment type="subunit">
    <text evidence="5">Homodimer. Interacts with FtsZ.</text>
</comment>
<dbReference type="RefSeq" id="WP_318751328.1">
    <property type="nucleotide sequence ID" value="NZ_CP132508.1"/>
</dbReference>
<dbReference type="GO" id="GO:0051301">
    <property type="term" value="P:cell division"/>
    <property type="evidence" value="ECO:0007669"/>
    <property type="project" value="UniProtKB-KW"/>
</dbReference>
<keyword evidence="5" id="KW-0963">Cytoplasm</keyword>
<dbReference type="InterPro" id="IPR023052">
    <property type="entry name" value="Cell_div_SepF"/>
</dbReference>
<name>A0ABZ0QS67_9FIRM</name>
<evidence type="ECO:0000256" key="6">
    <source>
        <dbReference type="SAM" id="MobiDB-lite"/>
    </source>
</evidence>
<dbReference type="PANTHER" id="PTHR35798:SF1">
    <property type="entry name" value="CELL DIVISION PROTEIN SEPF"/>
    <property type="match status" value="1"/>
</dbReference>
<gene>
    <name evidence="5" type="primary">sepF</name>
    <name evidence="7" type="ORF">Q5761_04335</name>
</gene>
<keyword evidence="1 5" id="KW-0132">Cell division</keyword>
<comment type="function">
    <text evidence="4 5">Cell division protein that is part of the divisome complex and is recruited early to the Z-ring. Probably stimulates Z-ring formation, perhaps through the cross-linking of FtsZ protofilaments. Its function overlaps with FtsA.</text>
</comment>
<dbReference type="Pfam" id="PF04472">
    <property type="entry name" value="SepF"/>
    <property type="match status" value="1"/>
</dbReference>